<gene>
    <name evidence="2" type="ORF">UA74_09330</name>
</gene>
<reference evidence="3" key="1">
    <citation type="submission" date="2016-06" db="EMBL/GenBank/DDBJ databases">
        <title>Complete genome sequence of Actinoalloteichus fjordicus DSM 46855 (=ADI127-17), type strain of the new species Actinoalloteichus fjordicus.</title>
        <authorList>
            <person name="Ruckert C."/>
            <person name="Nouioui I."/>
            <person name="Willmese J."/>
            <person name="van Wezel G."/>
            <person name="Klenk H.-P."/>
            <person name="Kalinowski J."/>
            <person name="Zotchev S.B."/>
        </authorList>
    </citation>
    <scope>NUCLEOTIDE SEQUENCE [LARGE SCALE GENOMIC DNA]</scope>
    <source>
        <strain evidence="3">ADI127-7</strain>
    </source>
</reference>
<feature type="region of interest" description="Disordered" evidence="1">
    <location>
        <begin position="329"/>
        <end position="351"/>
    </location>
</feature>
<feature type="compositionally biased region" description="Low complexity" evidence="1">
    <location>
        <begin position="336"/>
        <end position="351"/>
    </location>
</feature>
<evidence type="ECO:0000313" key="3">
    <source>
        <dbReference type="Proteomes" id="UP000185511"/>
    </source>
</evidence>
<dbReference type="Gene3D" id="3.30.420.10">
    <property type="entry name" value="Ribonuclease H-like superfamily/Ribonuclease H"/>
    <property type="match status" value="1"/>
</dbReference>
<evidence type="ECO:0000313" key="2">
    <source>
        <dbReference type="EMBL" id="APU13930.1"/>
    </source>
</evidence>
<dbReference type="KEGG" id="acad:UA74_09330"/>
<dbReference type="InterPro" id="IPR012337">
    <property type="entry name" value="RNaseH-like_sf"/>
</dbReference>
<dbReference type="SUPFAM" id="SSF53098">
    <property type="entry name" value="Ribonuclease H-like"/>
    <property type="match status" value="1"/>
</dbReference>
<organism evidence="2 3">
    <name type="scientific">Actinoalloteichus fjordicus</name>
    <dbReference type="NCBI Taxonomy" id="1612552"/>
    <lineage>
        <taxon>Bacteria</taxon>
        <taxon>Bacillati</taxon>
        <taxon>Actinomycetota</taxon>
        <taxon>Actinomycetes</taxon>
        <taxon>Pseudonocardiales</taxon>
        <taxon>Pseudonocardiaceae</taxon>
        <taxon>Actinoalloteichus</taxon>
    </lineage>
</organism>
<dbReference type="GO" id="GO:0003676">
    <property type="term" value="F:nucleic acid binding"/>
    <property type="evidence" value="ECO:0007669"/>
    <property type="project" value="InterPro"/>
</dbReference>
<protein>
    <submittedName>
        <fullName evidence="2">Ribonuclease HI</fullName>
    </submittedName>
</protein>
<dbReference type="EMBL" id="CP016076">
    <property type="protein sequence ID" value="APU13930.1"/>
    <property type="molecule type" value="Genomic_DNA"/>
</dbReference>
<dbReference type="InterPro" id="IPR036397">
    <property type="entry name" value="RNaseH_sf"/>
</dbReference>
<accession>A0AAC9LCK0</accession>
<proteinExistence type="predicted"/>
<name>A0AAC9LCK0_9PSEU</name>
<dbReference type="AlphaFoldDB" id="A0AAC9LCK0"/>
<dbReference type="RefSeq" id="WP_157434077.1">
    <property type="nucleotide sequence ID" value="NZ_CP016076.1"/>
</dbReference>
<evidence type="ECO:0000256" key="1">
    <source>
        <dbReference type="SAM" id="MobiDB-lite"/>
    </source>
</evidence>
<keyword evidence="3" id="KW-1185">Reference proteome</keyword>
<dbReference type="Proteomes" id="UP000185511">
    <property type="component" value="Chromosome"/>
</dbReference>
<sequence>MTDQEPDLGGDGVHRCPAAAPRPAAHVWILPAVAGGLFWGVSCSRCPTRWHGIVHGGVDDALREATAGITPETFVKRHHLISGGNRLHQWISRSPDVPPLLRRLVAHDPTFAVDGEYRLTADGPAVGSADVVAADASFRPANGAAGWAVVTGRGWHDSGRLDPRHPWDSHSAEVMAAAHAASLYPRGHSVTVVTDSRMAAEVLDILVNAGSRRRRRIYPGLTVSERGLNMIEDLTKARCEGARIRFVWKPRNTDAMLIAADTLAAAAAVATTEVTHPDVLRELQRSVAAIRNAVRRAVSTLDSAGLQPHQNTAAMASLASAYTDAMAKASERLATEAPWEPESRSSPPRRP</sequence>